<protein>
    <submittedName>
        <fullName evidence="2">Uncharacterized protein</fullName>
    </submittedName>
</protein>
<feature type="region of interest" description="Disordered" evidence="1">
    <location>
        <begin position="1"/>
        <end position="46"/>
    </location>
</feature>
<organism evidence="2 3">
    <name type="scientific">Pseudocowpox virus</name>
    <dbReference type="NCBI Taxonomy" id="129726"/>
    <lineage>
        <taxon>Viruses</taxon>
        <taxon>Varidnaviria</taxon>
        <taxon>Bamfordvirae</taxon>
        <taxon>Nucleocytoviricota</taxon>
        <taxon>Pokkesviricetes</taxon>
        <taxon>Chitovirales</taxon>
        <taxon>Poxviridae</taxon>
        <taxon>Chordopoxvirinae</taxon>
        <taxon>Parapoxvirus</taxon>
        <taxon>Parapoxvirus pseudocowpox</taxon>
    </lineage>
</organism>
<evidence type="ECO:0000313" key="2">
    <source>
        <dbReference type="EMBL" id="ADC53775.1"/>
    </source>
</evidence>
<proteinExistence type="predicted"/>
<reference evidence="2 3" key="1">
    <citation type="journal article" date="2010" name="J. Gen. Virol.">
        <title>The genome of pseudocowpoxvirus: comparison of a reindeer isolate and a reference strain.</title>
        <authorList>
            <person name="Hautaniemi M."/>
            <person name="Ueda N."/>
            <person name="Tuimala J."/>
            <person name="Mercer A.A."/>
            <person name="Lahdenpera J."/>
            <person name="McInnes C.J."/>
        </authorList>
    </citation>
    <scope>NUCLEOTIDE SEQUENCE [LARGE SCALE GENOMIC DNA]</scope>
    <source>
        <strain evidence="2">F00.120R</strain>
    </source>
</reference>
<evidence type="ECO:0000313" key="3">
    <source>
        <dbReference type="Proteomes" id="UP000168163"/>
    </source>
</evidence>
<feature type="compositionally biased region" description="Gly residues" evidence="1">
    <location>
        <begin position="83"/>
        <end position="95"/>
    </location>
</feature>
<dbReference type="EMBL" id="GQ329669">
    <property type="protein sequence ID" value="ADC53775.1"/>
    <property type="molecule type" value="Genomic_DNA"/>
</dbReference>
<dbReference type="Proteomes" id="UP000168163">
    <property type="component" value="Segment"/>
</dbReference>
<sequence length="95" mass="9140">MSEPYRVYNHNGEYKGTAGDPGGAVKRPYSGSYGSPSSGGSSGGWGDGIWSGFGKRKCTGSGIFGGSGSSSGGGVRSGVRSGVSGGINGGINGGV</sequence>
<accession>D3IZ21</accession>
<feature type="compositionally biased region" description="Low complexity" evidence="1">
    <location>
        <begin position="30"/>
        <end position="39"/>
    </location>
</feature>
<feature type="compositionally biased region" description="Gly residues" evidence="1">
    <location>
        <begin position="64"/>
        <end position="76"/>
    </location>
</feature>
<name>D3IZ21_9POXV</name>
<evidence type="ECO:0000256" key="1">
    <source>
        <dbReference type="SAM" id="MobiDB-lite"/>
    </source>
</evidence>
<feature type="region of interest" description="Disordered" evidence="1">
    <location>
        <begin position="64"/>
        <end position="95"/>
    </location>
</feature>